<dbReference type="SUPFAM" id="SSF47473">
    <property type="entry name" value="EF-hand"/>
    <property type="match status" value="1"/>
</dbReference>
<dbReference type="Proteomes" id="UP001295684">
    <property type="component" value="Unassembled WGS sequence"/>
</dbReference>
<evidence type="ECO:0000313" key="5">
    <source>
        <dbReference type="Proteomes" id="UP001295684"/>
    </source>
</evidence>
<dbReference type="InterPro" id="IPR002048">
    <property type="entry name" value="EF_hand_dom"/>
</dbReference>
<evidence type="ECO:0000313" key="4">
    <source>
        <dbReference type="EMBL" id="CAI2386591.1"/>
    </source>
</evidence>
<feature type="domain" description="EF-hand" evidence="3">
    <location>
        <begin position="732"/>
        <end position="765"/>
    </location>
</feature>
<gene>
    <name evidence="4" type="ORF">ECRASSUSDP1_LOCUS28213</name>
</gene>
<feature type="compositionally biased region" description="Basic and acidic residues" evidence="2">
    <location>
        <begin position="363"/>
        <end position="390"/>
    </location>
</feature>
<dbReference type="Gene3D" id="1.10.238.10">
    <property type="entry name" value="EF-hand"/>
    <property type="match status" value="1"/>
</dbReference>
<feature type="region of interest" description="Disordered" evidence="2">
    <location>
        <begin position="253"/>
        <end position="272"/>
    </location>
</feature>
<dbReference type="PROSITE" id="PS50222">
    <property type="entry name" value="EF_HAND_2"/>
    <property type="match status" value="1"/>
</dbReference>
<organism evidence="4 5">
    <name type="scientific">Euplotes crassus</name>
    <dbReference type="NCBI Taxonomy" id="5936"/>
    <lineage>
        <taxon>Eukaryota</taxon>
        <taxon>Sar</taxon>
        <taxon>Alveolata</taxon>
        <taxon>Ciliophora</taxon>
        <taxon>Intramacronucleata</taxon>
        <taxon>Spirotrichea</taxon>
        <taxon>Hypotrichia</taxon>
        <taxon>Euplotida</taxon>
        <taxon>Euplotidae</taxon>
        <taxon>Moneuplotes</taxon>
    </lineage>
</organism>
<evidence type="ECO:0000256" key="1">
    <source>
        <dbReference type="ARBA" id="ARBA00022837"/>
    </source>
</evidence>
<feature type="region of interest" description="Disordered" evidence="2">
    <location>
        <begin position="149"/>
        <end position="169"/>
    </location>
</feature>
<dbReference type="EMBL" id="CAMPGE010029112">
    <property type="protein sequence ID" value="CAI2386591.1"/>
    <property type="molecule type" value="Genomic_DNA"/>
</dbReference>
<dbReference type="InterPro" id="IPR011992">
    <property type="entry name" value="EF-hand-dom_pair"/>
</dbReference>
<name>A0AAD1Y719_EUPCR</name>
<feature type="region of interest" description="Disordered" evidence="2">
    <location>
        <begin position="325"/>
        <end position="346"/>
    </location>
</feature>
<feature type="compositionally biased region" description="Polar residues" evidence="2">
    <location>
        <begin position="325"/>
        <end position="335"/>
    </location>
</feature>
<protein>
    <recommendedName>
        <fullName evidence="3">EF-hand domain-containing protein</fullName>
    </recommendedName>
</protein>
<keyword evidence="1" id="KW-0106">Calcium</keyword>
<sequence length="765" mass="88441">MNRCEHGHLGYLSLPQPPPIDVVRPVRSRSPAFESAYSRSYMNYMEHRPRLVERLCSNHITEERLAREAQERAEMKRCRSFVDDEKMQYDHKINRGAYQSVFDARHTRNLGYPTHYELDAKYSERLAKESRFYTEESQVPPQTIELYEGSDDGQEDETKHNIASKLGGPGTEGYIDTIVNFNEKEGELNISNVVKIGNQYIKKEWNCGKEYRKTLANNSASKYRSHSSPRKGDDTVGMDDTFDPSRMTVSRRLFDEDEQSVEPNPTIDRKGFTKHRFNDNIENCDCDLCQQEDEVFWETSRPLSHRRSSLKKKIIEDINRDSINRKSIQRSSNGDNSEKRDSLINSTSKFNNIKDTFIVDGIEQSRRSPDKSRESINRSSFKKADRESSAYRKSVSFKQLVNENTERNRSSGSNRKSLKRSRRSSSRESPSFGANNSIYDDTADFEELDYVDSIPTEGKRSLLRSSGFSATKDKTRKNKNSFFSPNKLSLANNEKGYRMTEVKVNRNQISPTIKNPRSGTMKFQKYLTNSSQGGIERGSRTEARNKSLKQVALKLVKYGELQMYENTVKNTLCMQPNYNAGFGFEILNPEKGSVDASRLHNALRTNLKISLVDKNVVEDIIGRLAYVNENELVLSDMSFFEPSRDFSSYPTYMKNFNRDQDEDDTSWHNLYKELWKALINTVKQRRIIQNEMSQMHPNGVDYMFQELGIDKNVKCNEEDIEVFLSQQLKTTHDPELINSILESLDRDQDGLVSYQEFLDALYGAE</sequence>
<keyword evidence="5" id="KW-1185">Reference proteome</keyword>
<reference evidence="4" key="1">
    <citation type="submission" date="2023-07" db="EMBL/GenBank/DDBJ databases">
        <authorList>
            <consortium name="AG Swart"/>
            <person name="Singh M."/>
            <person name="Singh A."/>
            <person name="Seah K."/>
            <person name="Emmerich C."/>
        </authorList>
    </citation>
    <scope>NUCLEOTIDE SEQUENCE</scope>
    <source>
        <strain evidence="4">DP1</strain>
    </source>
</reference>
<feature type="region of interest" description="Disordered" evidence="2">
    <location>
        <begin position="218"/>
        <end position="245"/>
    </location>
</feature>
<comment type="caution">
    <text evidence="4">The sequence shown here is derived from an EMBL/GenBank/DDBJ whole genome shotgun (WGS) entry which is preliminary data.</text>
</comment>
<evidence type="ECO:0000259" key="3">
    <source>
        <dbReference type="PROSITE" id="PS50222"/>
    </source>
</evidence>
<feature type="region of interest" description="Disordered" evidence="2">
    <location>
        <begin position="361"/>
        <end position="438"/>
    </location>
</feature>
<dbReference type="InterPro" id="IPR018247">
    <property type="entry name" value="EF_Hand_1_Ca_BS"/>
</dbReference>
<accession>A0AAD1Y719</accession>
<dbReference type="GO" id="GO:0005509">
    <property type="term" value="F:calcium ion binding"/>
    <property type="evidence" value="ECO:0007669"/>
    <property type="project" value="InterPro"/>
</dbReference>
<dbReference type="PROSITE" id="PS00018">
    <property type="entry name" value="EF_HAND_1"/>
    <property type="match status" value="1"/>
</dbReference>
<dbReference type="AlphaFoldDB" id="A0AAD1Y719"/>
<evidence type="ECO:0000256" key="2">
    <source>
        <dbReference type="SAM" id="MobiDB-lite"/>
    </source>
</evidence>
<proteinExistence type="predicted"/>